<accession>A0A1F7S138</accession>
<name>A0A1F7S138_9BACT</name>
<evidence type="ECO:0000313" key="1">
    <source>
        <dbReference type="EMBL" id="OGL47400.1"/>
    </source>
</evidence>
<sequence>MDIIISKMLSDGRSWPCRKSKKFLRDLTRLIGRKRSSYNLQFMQAVAEKYKLMIALESAIKDGELQYVTDYLKVSGSLRDDLKMLQLPAKLIPQIVKDEDKEKKQSALDLSKLSVEELRALRKIVLKGSEQAVEEEEPTPLMIAHEPLVEENREELKVRRTKTPTDIEMEPLPIPPQGETLEEREERIRFYHWEKMMKKLNKDKGPWEE</sequence>
<proteinExistence type="predicted"/>
<organism evidence="1 2">
    <name type="scientific">Candidatus Schekmanbacteria bacterium RBG_16_38_10</name>
    <dbReference type="NCBI Taxonomy" id="1817879"/>
    <lineage>
        <taxon>Bacteria</taxon>
        <taxon>Candidatus Schekmaniibacteriota</taxon>
    </lineage>
</organism>
<gene>
    <name evidence="1" type="ORF">A2W05_01065</name>
</gene>
<protein>
    <submittedName>
        <fullName evidence="1">Uncharacterized protein</fullName>
    </submittedName>
</protein>
<reference evidence="1 2" key="1">
    <citation type="journal article" date="2016" name="Nat. Commun.">
        <title>Thousands of microbial genomes shed light on interconnected biogeochemical processes in an aquifer system.</title>
        <authorList>
            <person name="Anantharaman K."/>
            <person name="Brown C.T."/>
            <person name="Hug L.A."/>
            <person name="Sharon I."/>
            <person name="Castelle C.J."/>
            <person name="Probst A.J."/>
            <person name="Thomas B.C."/>
            <person name="Singh A."/>
            <person name="Wilkins M.J."/>
            <person name="Karaoz U."/>
            <person name="Brodie E.L."/>
            <person name="Williams K.H."/>
            <person name="Hubbard S.S."/>
            <person name="Banfield J.F."/>
        </authorList>
    </citation>
    <scope>NUCLEOTIDE SEQUENCE [LARGE SCALE GENOMIC DNA]</scope>
</reference>
<dbReference type="Proteomes" id="UP000178797">
    <property type="component" value="Unassembled WGS sequence"/>
</dbReference>
<dbReference type="AlphaFoldDB" id="A0A1F7S138"/>
<evidence type="ECO:0000313" key="2">
    <source>
        <dbReference type="Proteomes" id="UP000178797"/>
    </source>
</evidence>
<dbReference type="EMBL" id="MGDE01000038">
    <property type="protein sequence ID" value="OGL47400.1"/>
    <property type="molecule type" value="Genomic_DNA"/>
</dbReference>
<comment type="caution">
    <text evidence="1">The sequence shown here is derived from an EMBL/GenBank/DDBJ whole genome shotgun (WGS) entry which is preliminary data.</text>
</comment>